<accession>A0A8D2FRZ1</accession>
<keyword evidence="9" id="KW-0999">Mitochondrion inner membrane</keyword>
<dbReference type="Proteomes" id="UP000694411">
    <property type="component" value="Chromosome 1"/>
</dbReference>
<evidence type="ECO:0000256" key="6">
    <source>
        <dbReference type="ARBA" id="ARBA00022448"/>
    </source>
</evidence>
<evidence type="ECO:0000256" key="1">
    <source>
        <dbReference type="ARBA" id="ARBA00003195"/>
    </source>
</evidence>
<evidence type="ECO:0000313" key="17">
    <source>
        <dbReference type="Ensembl" id="ENSTGEP00000023619.1"/>
    </source>
</evidence>
<evidence type="ECO:0000256" key="14">
    <source>
        <dbReference type="ARBA" id="ARBA00023136"/>
    </source>
</evidence>
<dbReference type="InterPro" id="IPR026626">
    <property type="entry name" value="NDUFA3"/>
</dbReference>
<dbReference type="AlphaFoldDB" id="A0A8D2FRZ1"/>
<keyword evidence="18" id="KW-1185">Reference proteome</keyword>
<keyword evidence="13" id="KW-0496">Mitochondrion</keyword>
<evidence type="ECO:0000256" key="8">
    <source>
        <dbReference type="ARBA" id="ARBA00022692"/>
    </source>
</evidence>
<evidence type="ECO:0000256" key="11">
    <source>
        <dbReference type="ARBA" id="ARBA00022989"/>
    </source>
</evidence>
<evidence type="ECO:0000256" key="12">
    <source>
        <dbReference type="ARBA" id="ARBA00022990"/>
    </source>
</evidence>
<evidence type="ECO:0000256" key="9">
    <source>
        <dbReference type="ARBA" id="ARBA00022792"/>
    </source>
</evidence>
<keyword evidence="8" id="KW-0812">Transmembrane</keyword>
<evidence type="ECO:0000256" key="7">
    <source>
        <dbReference type="ARBA" id="ARBA00022660"/>
    </source>
</evidence>
<dbReference type="PANTHER" id="PTHR15221:SF0">
    <property type="entry name" value="NADH DEHYDROGENASE [UBIQUINONE] 1 ALPHA SUBCOMPLEX SUBUNIT 3"/>
    <property type="match status" value="1"/>
</dbReference>
<keyword evidence="10" id="KW-0249">Electron transport</keyword>
<dbReference type="GO" id="GO:0005743">
    <property type="term" value="C:mitochondrial inner membrane"/>
    <property type="evidence" value="ECO:0007669"/>
    <property type="project" value="UniProtKB-SubCell"/>
</dbReference>
<reference evidence="17" key="1">
    <citation type="submission" date="2018-05" db="EMBL/GenBank/DDBJ databases">
        <title>Whole genome of Theropithecus gelada.</title>
        <authorList>
            <person name="Chiou K.L."/>
            <person name="Snyder-Mackler N."/>
        </authorList>
    </citation>
    <scope>NUCLEOTIDE SEQUENCE [LARGE SCALE GENOMIC DNA]</scope>
</reference>
<evidence type="ECO:0000256" key="5">
    <source>
        <dbReference type="ARBA" id="ARBA00016391"/>
    </source>
</evidence>
<keyword evidence="12" id="KW-0007">Acetylation</keyword>
<evidence type="ECO:0000256" key="2">
    <source>
        <dbReference type="ARBA" id="ARBA00004434"/>
    </source>
</evidence>
<reference evidence="17" key="3">
    <citation type="submission" date="2025-09" db="UniProtKB">
        <authorList>
            <consortium name="Ensembl"/>
        </authorList>
    </citation>
    <scope>IDENTIFICATION</scope>
</reference>
<keyword evidence="6" id="KW-0813">Transport</keyword>
<dbReference type="PANTHER" id="PTHR15221">
    <property type="entry name" value="NADH DEHYDROGENASE [UBIQUINONE] 1 ALPHA SUBCOMPLEX SUBUNIT 3"/>
    <property type="match status" value="1"/>
</dbReference>
<keyword evidence="7" id="KW-0679">Respiratory chain</keyword>
<dbReference type="GO" id="GO:0045271">
    <property type="term" value="C:respiratory chain complex I"/>
    <property type="evidence" value="ECO:0007669"/>
    <property type="project" value="InterPro"/>
</dbReference>
<protein>
    <recommendedName>
        <fullName evidence="5">NADH dehydrogenase [ubiquinone] 1 alpha subcomplex subunit 3</fullName>
    </recommendedName>
    <alternativeName>
        <fullName evidence="15">Complex I-B9</fullName>
    </alternativeName>
    <alternativeName>
        <fullName evidence="16">NADH-ubiquinone oxidoreductase B9 subunit</fullName>
    </alternativeName>
</protein>
<evidence type="ECO:0000256" key="13">
    <source>
        <dbReference type="ARBA" id="ARBA00023128"/>
    </source>
</evidence>
<dbReference type="Pfam" id="PF14987">
    <property type="entry name" value="NADHdh_A3"/>
    <property type="match status" value="1"/>
</dbReference>
<comment type="subunit">
    <text evidence="4">Complex I is composed of 45 different subunits.</text>
</comment>
<evidence type="ECO:0000256" key="15">
    <source>
        <dbReference type="ARBA" id="ARBA00031425"/>
    </source>
</evidence>
<name>A0A8D2FRZ1_THEGE</name>
<evidence type="ECO:0000256" key="3">
    <source>
        <dbReference type="ARBA" id="ARBA00008253"/>
    </source>
</evidence>
<organism evidence="17 18">
    <name type="scientific">Theropithecus gelada</name>
    <name type="common">Gelada baboon</name>
    <dbReference type="NCBI Taxonomy" id="9565"/>
    <lineage>
        <taxon>Eukaryota</taxon>
        <taxon>Metazoa</taxon>
        <taxon>Chordata</taxon>
        <taxon>Craniata</taxon>
        <taxon>Vertebrata</taxon>
        <taxon>Euteleostomi</taxon>
        <taxon>Mammalia</taxon>
        <taxon>Eutheria</taxon>
        <taxon>Euarchontoglires</taxon>
        <taxon>Primates</taxon>
        <taxon>Haplorrhini</taxon>
        <taxon>Catarrhini</taxon>
        <taxon>Cercopithecidae</taxon>
        <taxon>Cercopithecinae</taxon>
        <taxon>Theropithecus</taxon>
    </lineage>
</organism>
<evidence type="ECO:0000313" key="18">
    <source>
        <dbReference type="Proteomes" id="UP000694411"/>
    </source>
</evidence>
<comment type="function">
    <text evidence="1">Accessory subunit of the mitochondrial membrane respiratory chain NADH dehydrogenase (Complex I), that is believed not to be involved in catalysis. Complex I functions in the transfer of electrons from NADH to the respiratory chain. The immediate electron acceptor for the enzyme is believed to be ubiquinone.</text>
</comment>
<comment type="subcellular location">
    <subcellularLocation>
        <location evidence="2">Mitochondrion inner membrane</location>
        <topology evidence="2">Single-pass membrane protein</topology>
    </subcellularLocation>
</comment>
<proteinExistence type="inferred from homology"/>
<evidence type="ECO:0000256" key="4">
    <source>
        <dbReference type="ARBA" id="ARBA00011533"/>
    </source>
</evidence>
<keyword evidence="11" id="KW-1133">Transmembrane helix</keyword>
<evidence type="ECO:0000256" key="16">
    <source>
        <dbReference type="ARBA" id="ARBA00032035"/>
    </source>
</evidence>
<evidence type="ECO:0000256" key="10">
    <source>
        <dbReference type="ARBA" id="ARBA00022982"/>
    </source>
</evidence>
<comment type="similarity">
    <text evidence="3">Belongs to the complex I NDUFA3 subunit family.</text>
</comment>
<keyword evidence="14" id="KW-0472">Membrane</keyword>
<dbReference type="Ensembl" id="ENSTGET00000028174.1">
    <property type="protein sequence ID" value="ENSTGEP00000023619.1"/>
    <property type="gene ID" value="ENSTGEG00000019093.1"/>
</dbReference>
<reference evidence="17" key="2">
    <citation type="submission" date="2025-08" db="UniProtKB">
        <authorList>
            <consortium name="Ensembl"/>
        </authorList>
    </citation>
    <scope>IDENTIFICATION</scope>
</reference>
<sequence>MAARLRGFLKNAWAEEPALVVSFVVGSLAVILPPFSPYTKYSITTNKATPHNYPVPLGRQSSQDVLTHWTWL</sequence>